<gene>
    <name evidence="2" type="ORF">L207DRAFT_638796</name>
</gene>
<feature type="chain" id="PRO_5014438267" description="Infection structure specific protein" evidence="1">
    <location>
        <begin position="19"/>
        <end position="209"/>
    </location>
</feature>
<name>A0A2J6R6W8_HYAVF</name>
<keyword evidence="3" id="KW-1185">Reference proteome</keyword>
<keyword evidence="1" id="KW-0732">Signal</keyword>
<dbReference type="STRING" id="1149755.A0A2J6R6W8"/>
<proteinExistence type="predicted"/>
<evidence type="ECO:0000313" key="2">
    <source>
        <dbReference type="EMBL" id="PMD34261.1"/>
    </source>
</evidence>
<dbReference type="AlphaFoldDB" id="A0A2J6R6W8"/>
<dbReference type="Proteomes" id="UP000235786">
    <property type="component" value="Unassembled WGS sequence"/>
</dbReference>
<evidence type="ECO:0000313" key="3">
    <source>
        <dbReference type="Proteomes" id="UP000235786"/>
    </source>
</evidence>
<accession>A0A2J6R6W8</accession>
<sequence>MYVIKSLLVAVLATTTSATYFDGEALRREVFHIRQVSNSSSIATPYPTATASTNSSNACSSVLAGLATVITGLPTPTGALYSYLQTAATTLTDPCHLSVPSSIAPAFSTYESSVISFYSAHQSQLNSALSSCPSLTSLIENPVCSTSSGTKKVVKSTSTATVTRTATATATATATPSASVISTGDAGELSVSGAMMLVLGALGVVAVVL</sequence>
<dbReference type="EMBL" id="KZ613954">
    <property type="protein sequence ID" value="PMD34261.1"/>
    <property type="molecule type" value="Genomic_DNA"/>
</dbReference>
<reference evidence="2 3" key="1">
    <citation type="submission" date="2016-04" db="EMBL/GenBank/DDBJ databases">
        <title>A degradative enzymes factory behind the ericoid mycorrhizal symbiosis.</title>
        <authorList>
            <consortium name="DOE Joint Genome Institute"/>
            <person name="Martino E."/>
            <person name="Morin E."/>
            <person name="Grelet G."/>
            <person name="Kuo A."/>
            <person name="Kohler A."/>
            <person name="Daghino S."/>
            <person name="Barry K."/>
            <person name="Choi C."/>
            <person name="Cichocki N."/>
            <person name="Clum A."/>
            <person name="Copeland A."/>
            <person name="Hainaut M."/>
            <person name="Haridas S."/>
            <person name="Labutti K."/>
            <person name="Lindquist E."/>
            <person name="Lipzen A."/>
            <person name="Khouja H.-R."/>
            <person name="Murat C."/>
            <person name="Ohm R."/>
            <person name="Olson A."/>
            <person name="Spatafora J."/>
            <person name="Veneault-Fourrey C."/>
            <person name="Henrissat B."/>
            <person name="Grigoriev I."/>
            <person name="Martin F."/>
            <person name="Perotto S."/>
        </authorList>
    </citation>
    <scope>NUCLEOTIDE SEQUENCE [LARGE SCALE GENOMIC DNA]</scope>
    <source>
        <strain evidence="2 3">F</strain>
    </source>
</reference>
<organism evidence="2 3">
    <name type="scientific">Hyaloscypha variabilis (strain UAMH 11265 / GT02V1 / F)</name>
    <name type="common">Meliniomyces variabilis</name>
    <dbReference type="NCBI Taxonomy" id="1149755"/>
    <lineage>
        <taxon>Eukaryota</taxon>
        <taxon>Fungi</taxon>
        <taxon>Dikarya</taxon>
        <taxon>Ascomycota</taxon>
        <taxon>Pezizomycotina</taxon>
        <taxon>Leotiomycetes</taxon>
        <taxon>Helotiales</taxon>
        <taxon>Hyaloscyphaceae</taxon>
        <taxon>Hyaloscypha</taxon>
        <taxon>Hyaloscypha variabilis</taxon>
    </lineage>
</organism>
<dbReference type="OrthoDB" id="3561078at2759"/>
<protein>
    <recommendedName>
        <fullName evidence="4">Infection structure specific protein</fullName>
    </recommendedName>
</protein>
<evidence type="ECO:0008006" key="4">
    <source>
        <dbReference type="Google" id="ProtNLM"/>
    </source>
</evidence>
<evidence type="ECO:0000256" key="1">
    <source>
        <dbReference type="SAM" id="SignalP"/>
    </source>
</evidence>
<feature type="signal peptide" evidence="1">
    <location>
        <begin position="1"/>
        <end position="18"/>
    </location>
</feature>